<dbReference type="Proteomes" id="UP000646365">
    <property type="component" value="Unassembled WGS sequence"/>
</dbReference>
<name>A0A8J2YX14_9PROT</name>
<accession>A0A8J2YX14</accession>
<dbReference type="GO" id="GO:0051603">
    <property type="term" value="P:proteolysis involved in protein catabolic process"/>
    <property type="evidence" value="ECO:0007669"/>
    <property type="project" value="TreeGrafter"/>
</dbReference>
<organism evidence="10 11">
    <name type="scientific">Aliidongia dinghuensis</name>
    <dbReference type="NCBI Taxonomy" id="1867774"/>
    <lineage>
        <taxon>Bacteria</taxon>
        <taxon>Pseudomonadati</taxon>
        <taxon>Pseudomonadota</taxon>
        <taxon>Alphaproteobacteria</taxon>
        <taxon>Rhodospirillales</taxon>
        <taxon>Dongiaceae</taxon>
        <taxon>Aliidongia</taxon>
    </lineage>
</organism>
<proteinExistence type="predicted"/>
<evidence type="ECO:0000256" key="8">
    <source>
        <dbReference type="SAM" id="SignalP"/>
    </source>
</evidence>
<feature type="chain" id="PRO_5035294275" evidence="8">
    <location>
        <begin position="27"/>
        <end position="452"/>
    </location>
</feature>
<dbReference type="GO" id="GO:0016020">
    <property type="term" value="C:membrane"/>
    <property type="evidence" value="ECO:0007669"/>
    <property type="project" value="TreeGrafter"/>
</dbReference>
<feature type="domain" description="Peptidase M48" evidence="9">
    <location>
        <begin position="36"/>
        <end position="226"/>
    </location>
</feature>
<comment type="caution">
    <text evidence="10">The sequence shown here is derived from an EMBL/GenBank/DDBJ whole genome shotgun (WGS) entry which is preliminary data.</text>
</comment>
<evidence type="ECO:0000259" key="9">
    <source>
        <dbReference type="Pfam" id="PF01435"/>
    </source>
</evidence>
<dbReference type="CDD" id="cd07324">
    <property type="entry name" value="M48C_Oma1-like"/>
    <property type="match status" value="1"/>
</dbReference>
<evidence type="ECO:0000256" key="5">
    <source>
        <dbReference type="ARBA" id="ARBA00022833"/>
    </source>
</evidence>
<reference evidence="10" key="1">
    <citation type="journal article" date="2014" name="Int. J. Syst. Evol. Microbiol.">
        <title>Complete genome sequence of Corynebacterium casei LMG S-19264T (=DSM 44701T), isolated from a smear-ripened cheese.</title>
        <authorList>
            <consortium name="US DOE Joint Genome Institute (JGI-PGF)"/>
            <person name="Walter F."/>
            <person name="Albersmeier A."/>
            <person name="Kalinowski J."/>
            <person name="Ruckert C."/>
        </authorList>
    </citation>
    <scope>NUCLEOTIDE SEQUENCE</scope>
    <source>
        <strain evidence="10">CGMCC 1.15725</strain>
    </source>
</reference>
<sequence length="452" mass="48850">MLNAILSRVLVLAMIAAVTFSRPAAAQDAPGLIRDAEIENTIRAYATPLFRAAGLDADFVQIYLVNDPQINAFVAGGQRLFINTGLLLKSQRANQVVGVIAHETGHMAGGHLARSQEALDNATAQSIIAFVLGAAASVVARDGSVAAAGAAAGQSMGLRSLFAYSIGQEERADQAGVGFLDRTNQSSRGLLEFFQILEKEEYLLPANQDPYLRTHPLTSSRVDFVRDHVAHSKSSDAPDPPGFDEMHKRMLAKLRGFLLPPGQVTQLYPESDQSLYARYARAIAYHRVPMHDKAMAEMDSLIKEKPDDPYFQELKGQILFESGHIRDAVAPYKRAVTLLPKEPLLKVELATAELENEGDKAMAADAVGLLREAVRMDNTNSDGWHQLGIAEGRTGNIGNAALALAEEALLAGDRKAAGMQATRASQLLPRGSPGWLRADDIRREAKVNPDNG</sequence>
<evidence type="ECO:0000256" key="7">
    <source>
        <dbReference type="SAM" id="MobiDB-lite"/>
    </source>
</evidence>
<dbReference type="RefSeq" id="WP_189049477.1">
    <property type="nucleotide sequence ID" value="NZ_BMJQ01000011.1"/>
</dbReference>
<keyword evidence="2" id="KW-0645">Protease</keyword>
<protein>
    <submittedName>
        <fullName evidence="10">Peptidase M48</fullName>
    </submittedName>
</protein>
<dbReference type="InterPro" id="IPR051156">
    <property type="entry name" value="Mito/Outer_Membr_Metalloprot"/>
</dbReference>
<evidence type="ECO:0000313" key="11">
    <source>
        <dbReference type="Proteomes" id="UP000646365"/>
    </source>
</evidence>
<dbReference type="PANTHER" id="PTHR22726">
    <property type="entry name" value="METALLOENDOPEPTIDASE OMA1"/>
    <property type="match status" value="1"/>
</dbReference>
<dbReference type="InterPro" id="IPR011990">
    <property type="entry name" value="TPR-like_helical_dom_sf"/>
</dbReference>
<dbReference type="Pfam" id="PF01435">
    <property type="entry name" value="Peptidase_M48"/>
    <property type="match status" value="1"/>
</dbReference>
<feature type="region of interest" description="Disordered" evidence="7">
    <location>
        <begin position="422"/>
        <end position="452"/>
    </location>
</feature>
<dbReference type="EMBL" id="BMJQ01000011">
    <property type="protein sequence ID" value="GGF31760.1"/>
    <property type="molecule type" value="Genomic_DNA"/>
</dbReference>
<evidence type="ECO:0000313" key="10">
    <source>
        <dbReference type="EMBL" id="GGF31760.1"/>
    </source>
</evidence>
<dbReference type="PANTHER" id="PTHR22726:SF1">
    <property type="entry name" value="METALLOENDOPEPTIDASE OMA1, MITOCHONDRIAL"/>
    <property type="match status" value="1"/>
</dbReference>
<keyword evidence="5" id="KW-0862">Zinc</keyword>
<dbReference type="Gene3D" id="3.30.2010.10">
    <property type="entry name" value="Metalloproteases ('zincins'), catalytic domain"/>
    <property type="match status" value="1"/>
</dbReference>
<feature type="compositionally biased region" description="Basic and acidic residues" evidence="7">
    <location>
        <begin position="437"/>
        <end position="452"/>
    </location>
</feature>
<evidence type="ECO:0000256" key="4">
    <source>
        <dbReference type="ARBA" id="ARBA00022801"/>
    </source>
</evidence>
<dbReference type="GO" id="GO:0046872">
    <property type="term" value="F:metal ion binding"/>
    <property type="evidence" value="ECO:0007669"/>
    <property type="project" value="UniProtKB-KW"/>
</dbReference>
<gene>
    <name evidence="10" type="ORF">GCM10011611_42350</name>
</gene>
<comment type="cofactor">
    <cofactor evidence="1">
        <name>Zn(2+)</name>
        <dbReference type="ChEBI" id="CHEBI:29105"/>
    </cofactor>
</comment>
<keyword evidence="8" id="KW-0732">Signal</keyword>
<dbReference type="SUPFAM" id="SSF48452">
    <property type="entry name" value="TPR-like"/>
    <property type="match status" value="1"/>
</dbReference>
<dbReference type="Gene3D" id="1.25.40.10">
    <property type="entry name" value="Tetratricopeptide repeat domain"/>
    <property type="match status" value="1"/>
</dbReference>
<dbReference type="GO" id="GO:0004222">
    <property type="term" value="F:metalloendopeptidase activity"/>
    <property type="evidence" value="ECO:0007669"/>
    <property type="project" value="InterPro"/>
</dbReference>
<keyword evidence="3" id="KW-0479">Metal-binding</keyword>
<keyword evidence="4" id="KW-0378">Hydrolase</keyword>
<evidence type="ECO:0000256" key="1">
    <source>
        <dbReference type="ARBA" id="ARBA00001947"/>
    </source>
</evidence>
<evidence type="ECO:0000256" key="6">
    <source>
        <dbReference type="ARBA" id="ARBA00023049"/>
    </source>
</evidence>
<keyword evidence="6" id="KW-0482">Metalloprotease</keyword>
<feature type="signal peptide" evidence="8">
    <location>
        <begin position="1"/>
        <end position="26"/>
    </location>
</feature>
<evidence type="ECO:0000256" key="3">
    <source>
        <dbReference type="ARBA" id="ARBA00022723"/>
    </source>
</evidence>
<evidence type="ECO:0000256" key="2">
    <source>
        <dbReference type="ARBA" id="ARBA00022670"/>
    </source>
</evidence>
<dbReference type="AlphaFoldDB" id="A0A8J2YX14"/>
<reference evidence="10" key="2">
    <citation type="submission" date="2020-09" db="EMBL/GenBank/DDBJ databases">
        <authorList>
            <person name="Sun Q."/>
            <person name="Zhou Y."/>
        </authorList>
    </citation>
    <scope>NUCLEOTIDE SEQUENCE</scope>
    <source>
        <strain evidence="10">CGMCC 1.15725</strain>
    </source>
</reference>
<dbReference type="InterPro" id="IPR001915">
    <property type="entry name" value="Peptidase_M48"/>
</dbReference>
<keyword evidence="11" id="KW-1185">Reference proteome</keyword>